<dbReference type="Pfam" id="PF00534">
    <property type="entry name" value="Glycos_transf_1"/>
    <property type="match status" value="1"/>
</dbReference>
<dbReference type="InterPro" id="IPR001296">
    <property type="entry name" value="Glyco_trans_1"/>
</dbReference>
<name>A0A1H0M747_SELRU</name>
<dbReference type="Proteomes" id="UP000182412">
    <property type="component" value="Unassembled WGS sequence"/>
</dbReference>
<dbReference type="GO" id="GO:0016757">
    <property type="term" value="F:glycosyltransferase activity"/>
    <property type="evidence" value="ECO:0007669"/>
    <property type="project" value="InterPro"/>
</dbReference>
<accession>A0A1H0M747</accession>
<organism evidence="3 4">
    <name type="scientific">Selenomonas ruminantium</name>
    <dbReference type="NCBI Taxonomy" id="971"/>
    <lineage>
        <taxon>Bacteria</taxon>
        <taxon>Bacillati</taxon>
        <taxon>Bacillota</taxon>
        <taxon>Negativicutes</taxon>
        <taxon>Selenomonadales</taxon>
        <taxon>Selenomonadaceae</taxon>
        <taxon>Selenomonas</taxon>
    </lineage>
</organism>
<dbReference type="CDD" id="cd03801">
    <property type="entry name" value="GT4_PimA-like"/>
    <property type="match status" value="1"/>
</dbReference>
<dbReference type="EMBL" id="FNJQ01000001">
    <property type="protein sequence ID" value="SDO76224.1"/>
    <property type="molecule type" value="Genomic_DNA"/>
</dbReference>
<dbReference type="AlphaFoldDB" id="A0A1H0M747"/>
<dbReference type="OrthoDB" id="9804196at2"/>
<reference evidence="3 4" key="1">
    <citation type="submission" date="2016-10" db="EMBL/GenBank/DDBJ databases">
        <authorList>
            <person name="de Groot N.N."/>
        </authorList>
    </citation>
    <scope>NUCLEOTIDE SEQUENCE [LARGE SCALE GENOMIC DNA]</scope>
    <source>
        <strain evidence="3 4">S137</strain>
    </source>
</reference>
<evidence type="ECO:0000313" key="3">
    <source>
        <dbReference type="EMBL" id="SDO76224.1"/>
    </source>
</evidence>
<evidence type="ECO:0000313" key="4">
    <source>
        <dbReference type="Proteomes" id="UP000182412"/>
    </source>
</evidence>
<dbReference type="SUPFAM" id="SSF53756">
    <property type="entry name" value="UDP-Glycosyltransferase/glycogen phosphorylase"/>
    <property type="match status" value="1"/>
</dbReference>
<protein>
    <recommendedName>
        <fullName evidence="2">Glycosyl transferase family 1 domain-containing protein</fullName>
    </recommendedName>
</protein>
<evidence type="ECO:0000259" key="2">
    <source>
        <dbReference type="Pfam" id="PF00534"/>
    </source>
</evidence>
<dbReference type="Gene3D" id="3.40.50.2000">
    <property type="entry name" value="Glycogen Phosphorylase B"/>
    <property type="match status" value="2"/>
</dbReference>
<dbReference type="GO" id="GO:0009103">
    <property type="term" value="P:lipopolysaccharide biosynthetic process"/>
    <property type="evidence" value="ECO:0007669"/>
    <property type="project" value="TreeGrafter"/>
</dbReference>
<dbReference type="PANTHER" id="PTHR46401">
    <property type="entry name" value="GLYCOSYLTRANSFERASE WBBK-RELATED"/>
    <property type="match status" value="1"/>
</dbReference>
<proteinExistence type="predicted"/>
<evidence type="ECO:0000256" key="1">
    <source>
        <dbReference type="ARBA" id="ARBA00022679"/>
    </source>
</evidence>
<dbReference type="PANTHER" id="PTHR46401:SF2">
    <property type="entry name" value="GLYCOSYLTRANSFERASE WBBK-RELATED"/>
    <property type="match status" value="1"/>
</dbReference>
<feature type="domain" description="Glycosyl transferase family 1" evidence="2">
    <location>
        <begin position="202"/>
        <end position="373"/>
    </location>
</feature>
<gene>
    <name evidence="3" type="ORF">SAMN05216366_10150</name>
</gene>
<sequence length="393" mass="45036">MTKSLMKKIVILGQRAEAIPAVNGGAVATLMEMLIAENESQKKLDLTIICCDDEKARQKARDYPYTKFIFLRESSTAKVIYRLLKYGNKIFPLLSRIMKSSYLWQAYCLLKTMADVEWLVVEEDCQVTGYYKFSDLPMSVAYHSHLHEIPQTRPLYDRIIVVSQFCQNPWLSYYDEKDIKICYNAIDLNLFTRMISNDIKLKLRAELGFGSKDIIVLYVGRILAVKGVRELVKAVAAINDESIKLLLVGGTGFAEAQKNTYELQIDEMIAENKHKMIHIGYMSNDKLWQYYQLADIQCIPSLWEEAAGLVAIEGMASGLPLIVTQSGGMTEYVSEECAVIIERNENLINNLRQEIIKLAYNPQKRKVMGEKSFNRAKRFTQKQYYENFISAIS</sequence>
<keyword evidence="1" id="KW-0808">Transferase</keyword>